<reference evidence="1" key="3">
    <citation type="submission" date="2025-09" db="UniProtKB">
        <authorList>
            <consortium name="Ensembl"/>
        </authorList>
    </citation>
    <scope>IDENTIFICATION</scope>
</reference>
<sequence length="102" mass="12040">MSQYPLVLLGSTAKGIDVLLYRKRCSLVERDGRPSRYWEALRDCIQDILRIQIPWDPKLFLLGTYPMNYKIRKRHQQFLEIGILLAKRVINQSKEAHGQDQK</sequence>
<keyword evidence="2" id="KW-1185">Reference proteome</keyword>
<dbReference type="AlphaFoldDB" id="A0A3B4CKZ7"/>
<evidence type="ECO:0000313" key="1">
    <source>
        <dbReference type="Ensembl" id="ENSPNAP00000012702.2"/>
    </source>
</evidence>
<name>A0A3B4CKZ7_PYGNA</name>
<dbReference type="Ensembl" id="ENSPNAT00000020086.2">
    <property type="protein sequence ID" value="ENSPNAP00000012702.2"/>
    <property type="gene ID" value="ENSPNAG00000018494.2"/>
</dbReference>
<accession>A0A3B4CKZ7</accession>
<reference evidence="1 2" key="1">
    <citation type="submission" date="2020-10" db="EMBL/GenBank/DDBJ databases">
        <title>Pygocentrus nattereri (red-bellied piranha) genome, fPygNat1, primary haplotype.</title>
        <authorList>
            <person name="Myers G."/>
            <person name="Meyer A."/>
            <person name="Karagic N."/>
            <person name="Pippel M."/>
            <person name="Winkler S."/>
            <person name="Tracey A."/>
            <person name="Wood J."/>
            <person name="Formenti G."/>
            <person name="Howe K."/>
            <person name="Fedrigo O."/>
            <person name="Jarvis E.D."/>
        </authorList>
    </citation>
    <scope>NUCLEOTIDE SEQUENCE [LARGE SCALE GENOMIC DNA]</scope>
</reference>
<organism evidence="1 2">
    <name type="scientific">Pygocentrus nattereri</name>
    <name type="common">Red-bellied piranha</name>
    <dbReference type="NCBI Taxonomy" id="42514"/>
    <lineage>
        <taxon>Eukaryota</taxon>
        <taxon>Metazoa</taxon>
        <taxon>Chordata</taxon>
        <taxon>Craniata</taxon>
        <taxon>Vertebrata</taxon>
        <taxon>Euteleostomi</taxon>
        <taxon>Actinopterygii</taxon>
        <taxon>Neopterygii</taxon>
        <taxon>Teleostei</taxon>
        <taxon>Ostariophysi</taxon>
        <taxon>Characiformes</taxon>
        <taxon>Characoidei</taxon>
        <taxon>Pygocentrus</taxon>
    </lineage>
</organism>
<evidence type="ECO:0000313" key="2">
    <source>
        <dbReference type="Proteomes" id="UP001501920"/>
    </source>
</evidence>
<protein>
    <submittedName>
        <fullName evidence="1">Uncharacterized protein</fullName>
    </submittedName>
</protein>
<dbReference type="GeneTree" id="ENSGT01150000290592"/>
<proteinExistence type="predicted"/>
<reference evidence="1" key="2">
    <citation type="submission" date="2025-08" db="UniProtKB">
        <authorList>
            <consortium name="Ensembl"/>
        </authorList>
    </citation>
    <scope>IDENTIFICATION</scope>
</reference>
<dbReference type="Proteomes" id="UP001501920">
    <property type="component" value="Chromosome 27"/>
</dbReference>